<dbReference type="Proteomes" id="UP000244110">
    <property type="component" value="Unassembled WGS sequence"/>
</dbReference>
<dbReference type="AlphaFoldDB" id="A0A2T5I7D3"/>
<name>A0A2T5I7D3_9PROT</name>
<sequence length="61" mass="6959">MTPDLKATLLNAIQQAAIDNAHLLALILGVKVLIFSFQLIKKIIAQQSWDAEHDVDRRHRR</sequence>
<reference evidence="2 3" key="1">
    <citation type="submission" date="2018-04" db="EMBL/GenBank/DDBJ databases">
        <title>Active sludge and wastewater microbial communities from Klosterneuburg, Austria.</title>
        <authorList>
            <person name="Wagner M."/>
        </authorList>
    </citation>
    <scope>NUCLEOTIDE SEQUENCE [LARGE SCALE GENOMIC DNA]</scope>
    <source>
        <strain evidence="2 3">Nm4</strain>
    </source>
</reference>
<dbReference type="RefSeq" id="WP_107787891.1">
    <property type="nucleotide sequence ID" value="NZ_QAOL01000046.1"/>
</dbReference>
<proteinExistence type="predicted"/>
<evidence type="ECO:0000256" key="1">
    <source>
        <dbReference type="SAM" id="Phobius"/>
    </source>
</evidence>
<keyword evidence="1" id="KW-0812">Transmembrane</keyword>
<keyword evidence="1" id="KW-1133">Transmembrane helix</keyword>
<gene>
    <name evidence="2" type="ORF">C8R28_104626</name>
</gene>
<feature type="transmembrane region" description="Helical" evidence="1">
    <location>
        <begin position="20"/>
        <end position="40"/>
    </location>
</feature>
<keyword evidence="1" id="KW-0472">Membrane</keyword>
<accession>A0A2T5I7D3</accession>
<evidence type="ECO:0000313" key="3">
    <source>
        <dbReference type="Proteomes" id="UP000244110"/>
    </source>
</evidence>
<evidence type="ECO:0000313" key="2">
    <source>
        <dbReference type="EMBL" id="PTQ79712.1"/>
    </source>
</evidence>
<comment type="caution">
    <text evidence="2">The sequence shown here is derived from an EMBL/GenBank/DDBJ whole genome shotgun (WGS) entry which is preliminary data.</text>
</comment>
<protein>
    <submittedName>
        <fullName evidence="2">Uncharacterized protein</fullName>
    </submittedName>
</protein>
<organism evidence="2 3">
    <name type="scientific">Nitrosomonas ureae</name>
    <dbReference type="NCBI Taxonomy" id="44577"/>
    <lineage>
        <taxon>Bacteria</taxon>
        <taxon>Pseudomonadati</taxon>
        <taxon>Pseudomonadota</taxon>
        <taxon>Betaproteobacteria</taxon>
        <taxon>Nitrosomonadales</taxon>
        <taxon>Nitrosomonadaceae</taxon>
        <taxon>Nitrosomonas</taxon>
    </lineage>
</organism>
<dbReference type="EMBL" id="QAOL01000046">
    <property type="protein sequence ID" value="PTQ79712.1"/>
    <property type="molecule type" value="Genomic_DNA"/>
</dbReference>